<keyword evidence="3" id="KW-0328">Glycosyltransferase</keyword>
<proteinExistence type="predicted"/>
<dbReference type="GO" id="GO:0005886">
    <property type="term" value="C:plasma membrane"/>
    <property type="evidence" value="ECO:0007669"/>
    <property type="project" value="UniProtKB-SubCell"/>
</dbReference>
<feature type="transmembrane region" description="Helical" evidence="8">
    <location>
        <begin position="153"/>
        <end position="173"/>
    </location>
</feature>
<dbReference type="GO" id="GO:0009103">
    <property type="term" value="P:lipopolysaccharide biosynthetic process"/>
    <property type="evidence" value="ECO:0007669"/>
    <property type="project" value="UniProtKB-ARBA"/>
</dbReference>
<dbReference type="GO" id="GO:0016763">
    <property type="term" value="F:pentosyltransferase activity"/>
    <property type="evidence" value="ECO:0007669"/>
    <property type="project" value="TreeGrafter"/>
</dbReference>
<feature type="transmembrane region" description="Helical" evidence="8">
    <location>
        <begin position="374"/>
        <end position="392"/>
    </location>
</feature>
<dbReference type="InterPro" id="IPR050297">
    <property type="entry name" value="LipidA_mod_glycosyltrf_83"/>
</dbReference>
<dbReference type="Proteomes" id="UP000265882">
    <property type="component" value="Unassembled WGS sequence"/>
</dbReference>
<dbReference type="AlphaFoldDB" id="A0A3A4P310"/>
<name>A0A3A4P310_ABYX5</name>
<evidence type="ECO:0000256" key="5">
    <source>
        <dbReference type="ARBA" id="ARBA00022692"/>
    </source>
</evidence>
<accession>A0A3A4P310</accession>
<dbReference type="Pfam" id="PF13231">
    <property type="entry name" value="PMT_2"/>
    <property type="match status" value="1"/>
</dbReference>
<feature type="transmembrane region" description="Helical" evidence="8">
    <location>
        <begin position="404"/>
        <end position="423"/>
    </location>
</feature>
<organism evidence="10 11">
    <name type="scientific">Abyssobacteria bacterium (strain SURF_5)</name>
    <dbReference type="NCBI Taxonomy" id="2093360"/>
    <lineage>
        <taxon>Bacteria</taxon>
        <taxon>Pseudomonadati</taxon>
        <taxon>Candidatus Hydrogenedentota</taxon>
        <taxon>Candidatus Abyssobacteria</taxon>
    </lineage>
</organism>
<evidence type="ECO:0000256" key="8">
    <source>
        <dbReference type="SAM" id="Phobius"/>
    </source>
</evidence>
<feature type="transmembrane region" description="Helical" evidence="8">
    <location>
        <begin position="286"/>
        <end position="302"/>
    </location>
</feature>
<feature type="transmembrane region" description="Helical" evidence="8">
    <location>
        <begin position="202"/>
        <end position="235"/>
    </location>
</feature>
<evidence type="ECO:0000313" key="10">
    <source>
        <dbReference type="EMBL" id="RJP22221.1"/>
    </source>
</evidence>
<dbReference type="EMBL" id="QZKU01000060">
    <property type="protein sequence ID" value="RJP22221.1"/>
    <property type="molecule type" value="Genomic_DNA"/>
</dbReference>
<feature type="transmembrane region" description="Helical" evidence="8">
    <location>
        <begin position="308"/>
        <end position="328"/>
    </location>
</feature>
<keyword evidence="6 8" id="KW-1133">Transmembrane helix</keyword>
<evidence type="ECO:0000256" key="6">
    <source>
        <dbReference type="ARBA" id="ARBA00022989"/>
    </source>
</evidence>
<keyword evidence="4 10" id="KW-0808">Transferase</keyword>
<feature type="domain" description="Glycosyltransferase RgtA/B/C/D-like" evidence="9">
    <location>
        <begin position="104"/>
        <end position="260"/>
    </location>
</feature>
<protein>
    <submittedName>
        <fullName evidence="10">Phospholipid carrier-dependent glycosyltransferase</fullName>
    </submittedName>
</protein>
<feature type="transmembrane region" description="Helical" evidence="8">
    <location>
        <begin position="340"/>
        <end position="362"/>
    </location>
</feature>
<feature type="transmembrane region" description="Helical" evidence="8">
    <location>
        <begin position="179"/>
        <end position="195"/>
    </location>
</feature>
<evidence type="ECO:0000256" key="3">
    <source>
        <dbReference type="ARBA" id="ARBA00022676"/>
    </source>
</evidence>
<dbReference type="InterPro" id="IPR038731">
    <property type="entry name" value="RgtA/B/C-like"/>
</dbReference>
<keyword evidence="7 8" id="KW-0472">Membrane</keyword>
<comment type="caution">
    <text evidence="10">The sequence shown here is derived from an EMBL/GenBank/DDBJ whole genome shotgun (WGS) entry which is preliminary data.</text>
</comment>
<keyword evidence="2" id="KW-1003">Cell membrane</keyword>
<evidence type="ECO:0000256" key="1">
    <source>
        <dbReference type="ARBA" id="ARBA00004651"/>
    </source>
</evidence>
<sequence length="524" mass="57225">MRISRWNRRIPGELFATYGARMSEQLKTGSIPEAEGRMSSKIFCFGLVVISLGVMLALVWGTPWGVGTGPDSAKYIGAARNFLAGKGLTLPLVLDEVPAMTHYPPLYPFVLACGGYLGLDPLNGARWLNVLLAGLNVFVIGCLLYSYTRSYPVALAGAALVASSPVMISIYLWASSEPLFIPFVLLGILWLACYFDDPRRLYLIVSAGFCGLAFLTRYPGVAVIAAGVAALMLFGRSSFGGRIRDSAVFLSLSVFPMILWTVRNIAVAGTAADRHLQINSISRHQFLFGLDTIAGWFVPFSVAGRAGYLAVFLVIGAIAAAFFRSATLEDDSQGHSLSRLPSIILLVFLFYAGMLALTVLFVDETTPLDNRILSPFHVLGIVLVFSLGARFLKIRFSIMQTSVVFALCAALVIYYVVGGVAALEESREYGLGLSAKRWQTSPEVERLKSLSEEVVIYTNRPHAVYLLTGRSSRLIPEKSSGGASEQYLAEVAVLKEQLERQEAVVIQFEVSDAQWDQLRQEPSR</sequence>
<keyword evidence="5 8" id="KW-0812">Transmembrane</keyword>
<feature type="transmembrane region" description="Helical" evidence="8">
    <location>
        <begin position="247"/>
        <end position="266"/>
    </location>
</feature>
<dbReference type="PANTHER" id="PTHR33908:SF11">
    <property type="entry name" value="MEMBRANE PROTEIN"/>
    <property type="match status" value="1"/>
</dbReference>
<feature type="transmembrane region" description="Helical" evidence="8">
    <location>
        <begin position="42"/>
        <end position="61"/>
    </location>
</feature>
<evidence type="ECO:0000256" key="7">
    <source>
        <dbReference type="ARBA" id="ARBA00023136"/>
    </source>
</evidence>
<comment type="subcellular location">
    <subcellularLocation>
        <location evidence="1">Cell membrane</location>
        <topology evidence="1">Multi-pass membrane protein</topology>
    </subcellularLocation>
</comment>
<reference evidence="10 11" key="1">
    <citation type="journal article" date="2017" name="ISME J.">
        <title>Energy and carbon metabolisms in a deep terrestrial subsurface fluid microbial community.</title>
        <authorList>
            <person name="Momper L."/>
            <person name="Jungbluth S.P."/>
            <person name="Lee M.D."/>
            <person name="Amend J.P."/>
        </authorList>
    </citation>
    <scope>NUCLEOTIDE SEQUENCE [LARGE SCALE GENOMIC DNA]</scope>
    <source>
        <strain evidence="10">SURF_5</strain>
    </source>
</reference>
<evidence type="ECO:0000313" key="11">
    <source>
        <dbReference type="Proteomes" id="UP000265882"/>
    </source>
</evidence>
<dbReference type="PANTHER" id="PTHR33908">
    <property type="entry name" value="MANNOSYLTRANSFERASE YKCB-RELATED"/>
    <property type="match status" value="1"/>
</dbReference>
<evidence type="ECO:0000256" key="4">
    <source>
        <dbReference type="ARBA" id="ARBA00022679"/>
    </source>
</evidence>
<feature type="transmembrane region" description="Helical" evidence="8">
    <location>
        <begin position="127"/>
        <end position="146"/>
    </location>
</feature>
<gene>
    <name evidence="10" type="ORF">C4520_08460</name>
</gene>
<evidence type="ECO:0000256" key="2">
    <source>
        <dbReference type="ARBA" id="ARBA00022475"/>
    </source>
</evidence>
<evidence type="ECO:0000259" key="9">
    <source>
        <dbReference type="Pfam" id="PF13231"/>
    </source>
</evidence>